<dbReference type="Proteomes" id="UP001152562">
    <property type="component" value="Unassembled WGS sequence"/>
</dbReference>
<dbReference type="AlphaFoldDB" id="A0A9P0X7G0"/>
<reference evidence="1" key="1">
    <citation type="submission" date="2022-05" db="EMBL/GenBank/DDBJ databases">
        <authorList>
            <person name="Okamura Y."/>
        </authorList>
    </citation>
    <scope>NUCLEOTIDE SEQUENCE</scope>
</reference>
<proteinExistence type="predicted"/>
<accession>A0A9P0X7G0</accession>
<name>A0A9P0X7G0_PIEBR</name>
<sequence>MFNLRRPAKFTEINPMISGSKSEYQEDCINRIRSVLKAQAVTLQDYVMIEFTDIATRLLRAKNNCYVKHSTVGRNSISRRSPVPIVM</sequence>
<protein>
    <submittedName>
        <fullName evidence="1">Uncharacterized protein</fullName>
    </submittedName>
</protein>
<keyword evidence="2" id="KW-1185">Reference proteome</keyword>
<organism evidence="1 2">
    <name type="scientific">Pieris brassicae</name>
    <name type="common">White butterfly</name>
    <name type="synonym">Large white butterfly</name>
    <dbReference type="NCBI Taxonomy" id="7116"/>
    <lineage>
        <taxon>Eukaryota</taxon>
        <taxon>Metazoa</taxon>
        <taxon>Ecdysozoa</taxon>
        <taxon>Arthropoda</taxon>
        <taxon>Hexapoda</taxon>
        <taxon>Insecta</taxon>
        <taxon>Pterygota</taxon>
        <taxon>Neoptera</taxon>
        <taxon>Endopterygota</taxon>
        <taxon>Lepidoptera</taxon>
        <taxon>Glossata</taxon>
        <taxon>Ditrysia</taxon>
        <taxon>Papilionoidea</taxon>
        <taxon>Pieridae</taxon>
        <taxon>Pierinae</taxon>
        <taxon>Pieris</taxon>
    </lineage>
</organism>
<evidence type="ECO:0000313" key="2">
    <source>
        <dbReference type="Proteomes" id="UP001152562"/>
    </source>
</evidence>
<evidence type="ECO:0000313" key="1">
    <source>
        <dbReference type="EMBL" id="CAH4007532.1"/>
    </source>
</evidence>
<gene>
    <name evidence="1" type="ORF">PIBRA_LOCUS3025</name>
</gene>
<dbReference type="EMBL" id="CALOZG010000003">
    <property type="protein sequence ID" value="CAH4007532.1"/>
    <property type="molecule type" value="Genomic_DNA"/>
</dbReference>
<comment type="caution">
    <text evidence="1">The sequence shown here is derived from an EMBL/GenBank/DDBJ whole genome shotgun (WGS) entry which is preliminary data.</text>
</comment>